<evidence type="ECO:0000256" key="2">
    <source>
        <dbReference type="HAMAP-Rule" id="MF_00055"/>
    </source>
</evidence>
<comment type="similarity">
    <text evidence="1 2">Belongs to the MEMO1 family.</text>
</comment>
<keyword evidence="4" id="KW-1185">Reference proteome</keyword>
<dbReference type="Proteomes" id="UP000245934">
    <property type="component" value="Unassembled WGS sequence"/>
</dbReference>
<name>A0A2V2N718_9EURY</name>
<comment type="caution">
    <text evidence="3">The sequence shown here is derived from an EMBL/GenBank/DDBJ whole genome shotgun (WGS) entry which is preliminary data.</text>
</comment>
<organism evidence="3 4">
    <name type="scientific">Methanospirillum stamsii</name>
    <dbReference type="NCBI Taxonomy" id="1277351"/>
    <lineage>
        <taxon>Archaea</taxon>
        <taxon>Methanobacteriati</taxon>
        <taxon>Methanobacteriota</taxon>
        <taxon>Stenosarchaea group</taxon>
        <taxon>Methanomicrobia</taxon>
        <taxon>Methanomicrobiales</taxon>
        <taxon>Methanospirillaceae</taxon>
        <taxon>Methanospirillum</taxon>
    </lineage>
</organism>
<reference evidence="3 4" key="1">
    <citation type="submission" date="2018-05" db="EMBL/GenBank/DDBJ databases">
        <title>Draft genome of Methanospirillum stamsii Pt1.</title>
        <authorList>
            <person name="Dueholm M.S."/>
            <person name="Nielsen P.H."/>
            <person name="Bakmann L.F."/>
            <person name="Otzen D.E."/>
        </authorList>
    </citation>
    <scope>NUCLEOTIDE SEQUENCE [LARGE SCALE GENOMIC DNA]</scope>
    <source>
        <strain evidence="3 4">Pt1</strain>
    </source>
</reference>
<dbReference type="CDD" id="cd07361">
    <property type="entry name" value="MEMO_like"/>
    <property type="match status" value="1"/>
</dbReference>
<dbReference type="Pfam" id="PF01875">
    <property type="entry name" value="Memo"/>
    <property type="match status" value="1"/>
</dbReference>
<dbReference type="PANTHER" id="PTHR11060">
    <property type="entry name" value="PROTEIN MEMO1"/>
    <property type="match status" value="1"/>
</dbReference>
<evidence type="ECO:0000256" key="1">
    <source>
        <dbReference type="ARBA" id="ARBA00006315"/>
    </source>
</evidence>
<accession>A0A2V2N718</accession>
<proteinExistence type="inferred from homology"/>
<dbReference type="GeneID" id="97609403"/>
<dbReference type="OrthoDB" id="372162at2157"/>
<dbReference type="HAMAP" id="MF_00055">
    <property type="entry name" value="MEMO1"/>
    <property type="match status" value="1"/>
</dbReference>
<evidence type="ECO:0000313" key="4">
    <source>
        <dbReference type="Proteomes" id="UP000245934"/>
    </source>
</evidence>
<evidence type="ECO:0000313" key="3">
    <source>
        <dbReference type="EMBL" id="PWR75639.1"/>
    </source>
</evidence>
<dbReference type="Gene3D" id="3.40.830.10">
    <property type="entry name" value="LigB-like"/>
    <property type="match status" value="1"/>
</dbReference>
<dbReference type="AlphaFoldDB" id="A0A2V2N718"/>
<dbReference type="InterPro" id="IPR002737">
    <property type="entry name" value="MEMO1_fam"/>
</dbReference>
<protein>
    <recommendedName>
        <fullName evidence="2">MEMO1 family protein DLD82_03385</fullName>
    </recommendedName>
</protein>
<sequence>MMSRASTVAGMFYPGDPGRLRQLLTELFRDYPSSGDAAGVVSPHAGYVYSGKIAAQAFAAFDDRFDGTFLIIGPSHRGFPTCISQVPWETPLGILEPDTVLGSYIDLPVDERAMSYGSENSLEVQMPFIQHRFPKSRILPVMMGNQTLSEVRRVSSIITNALEKYEKPVKIVASSDFSHYVSAEKAYRDDHYAIEALVNMDIPEFFSRIQTHHITACGYGPIGCMVEVLMTRGKTRCDLLGYTTSGESSGDYDQVVGYAALAVQ</sequence>
<gene>
    <name evidence="3" type="primary">amrB</name>
    <name evidence="3" type="ORF">DLD82_03385</name>
</gene>
<dbReference type="PANTHER" id="PTHR11060:SF0">
    <property type="entry name" value="PROTEIN MEMO1"/>
    <property type="match status" value="1"/>
</dbReference>
<dbReference type="RefSeq" id="WP_109939704.1">
    <property type="nucleotide sequence ID" value="NZ_CP176366.1"/>
</dbReference>
<dbReference type="EMBL" id="QGMZ01000008">
    <property type="protein sequence ID" value="PWR75639.1"/>
    <property type="molecule type" value="Genomic_DNA"/>
</dbReference>
<dbReference type="NCBIfam" id="TIGR04336">
    <property type="entry name" value="AmmeMemoSam_B"/>
    <property type="match status" value="1"/>
</dbReference>